<gene>
    <name evidence="2" type="ORF">GCM10009710_12230</name>
</gene>
<reference evidence="3" key="1">
    <citation type="journal article" date="2019" name="Int. J. Syst. Evol. Microbiol.">
        <title>The Global Catalogue of Microorganisms (GCM) 10K type strain sequencing project: providing services to taxonomists for standard genome sequencing and annotation.</title>
        <authorList>
            <consortium name="The Broad Institute Genomics Platform"/>
            <consortium name="The Broad Institute Genome Sequencing Center for Infectious Disease"/>
            <person name="Wu L."/>
            <person name="Ma J."/>
        </authorList>
    </citation>
    <scope>NUCLEOTIDE SEQUENCE [LARGE SCALE GENOMIC DNA]</scope>
    <source>
        <strain evidence="3">JCM 13518</strain>
    </source>
</reference>
<feature type="transmembrane region" description="Helical" evidence="1">
    <location>
        <begin position="254"/>
        <end position="281"/>
    </location>
</feature>
<feature type="transmembrane region" description="Helical" evidence="1">
    <location>
        <begin position="14"/>
        <end position="36"/>
    </location>
</feature>
<feature type="transmembrane region" description="Helical" evidence="1">
    <location>
        <begin position="171"/>
        <end position="191"/>
    </location>
</feature>
<accession>A0ABP4VP18</accession>
<keyword evidence="1" id="KW-0472">Membrane</keyword>
<dbReference type="Pfam" id="PF03594">
    <property type="entry name" value="BenE"/>
    <property type="match status" value="1"/>
</dbReference>
<sequence length="398" mass="39547">MSDASSSTALRQPVVAGLVAALVGFTSSFAVVIAGLRAVGANQAQAASGLLALCVVFGLIMLVLATWTRLPLSFAWSTPGAALLVSTGTVEGGWAAAVGAFLVTGVLLALTGLVPALGRLIGRIPVPLAQAMLGGVLLQLCLAPFVAVADSPALIAPILVVWLLATRWIPTWAVPIAFGVALVVMAADLVASGATVPSSELVPALTWTSPTFTIAAVVGIAVPLTVVTMASQNIPGVAVMSSYGYRVPWTPSMVAAGAGTAVVAPLGGHAMNLAALSAALTAGDGAGPRDRRWIAAATAGVAYLVLGPLSGALVALSAAAAPGIVESVAGLALLAAFAAALRGALDDPDHRTSSAVAFLVAASGLTILGVGGAFWALVLGLAVRWGIERPRPSEDVSR</sequence>
<comment type="caution">
    <text evidence="2">The sequence shown here is derived from an EMBL/GenBank/DDBJ whole genome shotgun (WGS) entry which is preliminary data.</text>
</comment>
<evidence type="ECO:0000313" key="2">
    <source>
        <dbReference type="EMBL" id="GAA1733042.1"/>
    </source>
</evidence>
<keyword evidence="1" id="KW-1133">Transmembrane helix</keyword>
<organism evidence="2 3">
    <name type="scientific">Aeromicrobium alkaliterrae</name>
    <dbReference type="NCBI Taxonomy" id="302168"/>
    <lineage>
        <taxon>Bacteria</taxon>
        <taxon>Bacillati</taxon>
        <taxon>Actinomycetota</taxon>
        <taxon>Actinomycetes</taxon>
        <taxon>Propionibacteriales</taxon>
        <taxon>Nocardioidaceae</taxon>
        <taxon>Aeromicrobium</taxon>
    </lineage>
</organism>
<feature type="transmembrane region" description="Helical" evidence="1">
    <location>
        <begin position="137"/>
        <end position="165"/>
    </location>
</feature>
<keyword evidence="3" id="KW-1185">Reference proteome</keyword>
<feature type="transmembrane region" description="Helical" evidence="1">
    <location>
        <begin position="212"/>
        <end position="234"/>
    </location>
</feature>
<dbReference type="EMBL" id="BAAAME010000002">
    <property type="protein sequence ID" value="GAA1733042.1"/>
    <property type="molecule type" value="Genomic_DNA"/>
</dbReference>
<name>A0ABP4VP18_9ACTN</name>
<proteinExistence type="predicted"/>
<feature type="transmembrane region" description="Helical" evidence="1">
    <location>
        <begin position="293"/>
        <end position="321"/>
    </location>
</feature>
<feature type="transmembrane region" description="Helical" evidence="1">
    <location>
        <begin position="327"/>
        <end position="345"/>
    </location>
</feature>
<evidence type="ECO:0000313" key="3">
    <source>
        <dbReference type="Proteomes" id="UP001501057"/>
    </source>
</evidence>
<dbReference type="PANTHER" id="PTHR30199">
    <property type="entry name" value="MFS FAMILY TRANSPORTER, PREDICTED SUBSTRATE BENZOATE"/>
    <property type="match status" value="1"/>
</dbReference>
<dbReference type="NCBIfam" id="TIGR00843">
    <property type="entry name" value="benE"/>
    <property type="match status" value="1"/>
</dbReference>
<dbReference type="Proteomes" id="UP001501057">
    <property type="component" value="Unassembled WGS sequence"/>
</dbReference>
<dbReference type="InterPro" id="IPR004711">
    <property type="entry name" value="Benzoate_Transporter"/>
</dbReference>
<dbReference type="PANTHER" id="PTHR30199:SF0">
    <property type="entry name" value="INNER MEMBRANE PROTEIN YDCO"/>
    <property type="match status" value="1"/>
</dbReference>
<protein>
    <submittedName>
        <fullName evidence="2">Benzoate/H(+) symporter BenE family transporter</fullName>
    </submittedName>
</protein>
<feature type="transmembrane region" description="Helical" evidence="1">
    <location>
        <begin position="357"/>
        <end position="383"/>
    </location>
</feature>
<feature type="transmembrane region" description="Helical" evidence="1">
    <location>
        <begin position="94"/>
        <end position="117"/>
    </location>
</feature>
<feature type="transmembrane region" description="Helical" evidence="1">
    <location>
        <begin position="48"/>
        <end position="67"/>
    </location>
</feature>
<keyword evidence="1" id="KW-0812">Transmembrane</keyword>
<dbReference type="RefSeq" id="WP_344198823.1">
    <property type="nucleotide sequence ID" value="NZ_BAAAME010000002.1"/>
</dbReference>
<evidence type="ECO:0000256" key="1">
    <source>
        <dbReference type="SAM" id="Phobius"/>
    </source>
</evidence>